<dbReference type="RefSeq" id="WP_219534921.1">
    <property type="nucleotide sequence ID" value="NZ_JAHKRM010000024.1"/>
</dbReference>
<keyword evidence="3" id="KW-1185">Reference proteome</keyword>
<feature type="transmembrane region" description="Helical" evidence="1">
    <location>
        <begin position="406"/>
        <end position="427"/>
    </location>
</feature>
<evidence type="ECO:0000313" key="3">
    <source>
        <dbReference type="Proteomes" id="UP001597097"/>
    </source>
</evidence>
<feature type="transmembrane region" description="Helical" evidence="1">
    <location>
        <begin position="352"/>
        <end position="369"/>
    </location>
</feature>
<keyword evidence="1" id="KW-0812">Transmembrane</keyword>
<dbReference type="Proteomes" id="UP001597097">
    <property type="component" value="Unassembled WGS sequence"/>
</dbReference>
<keyword evidence="1" id="KW-0472">Membrane</keyword>
<keyword evidence="1" id="KW-1133">Transmembrane helix</keyword>
<gene>
    <name evidence="2" type="ORF">ACFSJ0_42695</name>
</gene>
<feature type="transmembrane region" description="Helical" evidence="1">
    <location>
        <begin position="434"/>
        <end position="458"/>
    </location>
</feature>
<dbReference type="EMBL" id="JBHUCM010000042">
    <property type="protein sequence ID" value="MFD1543813.1"/>
    <property type="molecule type" value="Genomic_DNA"/>
</dbReference>
<accession>A0ABW4GMU3</accession>
<name>A0ABW4GMU3_9ACTN</name>
<reference evidence="3" key="1">
    <citation type="journal article" date="2019" name="Int. J. Syst. Evol. Microbiol.">
        <title>The Global Catalogue of Microorganisms (GCM) 10K type strain sequencing project: providing services to taxonomists for standard genome sequencing and annotation.</title>
        <authorList>
            <consortium name="The Broad Institute Genomics Platform"/>
            <consortium name="The Broad Institute Genome Sequencing Center for Infectious Disease"/>
            <person name="Wu L."/>
            <person name="Ma J."/>
        </authorList>
    </citation>
    <scope>NUCLEOTIDE SEQUENCE [LARGE SCALE GENOMIC DNA]</scope>
    <source>
        <strain evidence="3">CGMCC 1.15399</strain>
    </source>
</reference>
<sequence>MVAVFVLLLNDHLLKQVWPGFVTGKLSDVAGLMVAPPLAALVLARRADLGALLVTGVLFAFVKTTDAGAEWASQVWSLVAGPSKVLADPTDLLALPALGLAWWARRRSFSMRPAGLSEGPRASLRPPAGLGRLGGLSGRLTAFSERLAGRPWRLTGFGERWRVLVVVPLAVFAVAATAADTRHTEVGSVPADGDSVQVDGDRIVVLVRGGGPSALTGMSSVDGGATWSAYYGKPVRLPQSAACVPREPQRCYRVLPERSAVAESDDGGKTWRDSWTRPEDLRSARRRDASSMAALSALAVQARPGGHVVVVANGLDGVLVRDVSGTWRQERWPEPLGTSEDDVANTAPEQHLALLFGALMLLSAVGVGLRRLAGAYAVSALVACTGLYAVFDSGSETSLLWGIDPITLVLGLAMTLLGTMMCLGLAIAGQARGVAVAVGFGAAPLVYATVYVPFYGWARGAPDSYGVAVGLAVVLTACVVAASGVLIRHATHPRTADPTMTGSSR</sequence>
<proteinExistence type="predicted"/>
<feature type="transmembrane region" description="Helical" evidence="1">
    <location>
        <begin position="374"/>
        <end position="391"/>
    </location>
</feature>
<evidence type="ECO:0000313" key="2">
    <source>
        <dbReference type="EMBL" id="MFD1543813.1"/>
    </source>
</evidence>
<organism evidence="2 3">
    <name type="scientific">Nonomuraea guangzhouensis</name>
    <dbReference type="NCBI Taxonomy" id="1291555"/>
    <lineage>
        <taxon>Bacteria</taxon>
        <taxon>Bacillati</taxon>
        <taxon>Actinomycetota</taxon>
        <taxon>Actinomycetes</taxon>
        <taxon>Streptosporangiales</taxon>
        <taxon>Streptosporangiaceae</taxon>
        <taxon>Nonomuraea</taxon>
    </lineage>
</organism>
<feature type="transmembrane region" description="Helical" evidence="1">
    <location>
        <begin position="464"/>
        <end position="487"/>
    </location>
</feature>
<comment type="caution">
    <text evidence="2">The sequence shown here is derived from an EMBL/GenBank/DDBJ whole genome shotgun (WGS) entry which is preliminary data.</text>
</comment>
<evidence type="ECO:0000256" key="1">
    <source>
        <dbReference type="SAM" id="Phobius"/>
    </source>
</evidence>
<protein>
    <submittedName>
        <fullName evidence="2">Uncharacterized protein</fullName>
    </submittedName>
</protein>